<dbReference type="CDD" id="cd14498">
    <property type="entry name" value="DSP"/>
    <property type="match status" value="1"/>
</dbReference>
<dbReference type="GO" id="GO:0017017">
    <property type="term" value="F:MAP kinase tyrosine/serine/threonine phosphatase activity"/>
    <property type="evidence" value="ECO:0007669"/>
    <property type="project" value="TreeGrafter"/>
</dbReference>
<comment type="caution">
    <text evidence="8">The sequence shown here is derived from an EMBL/GenBank/DDBJ whole genome shotgun (WGS) entry which is preliminary data.</text>
</comment>
<dbReference type="InterPro" id="IPR020422">
    <property type="entry name" value="TYR_PHOSPHATASE_DUAL_dom"/>
</dbReference>
<dbReference type="Pfam" id="PF00782">
    <property type="entry name" value="DSPc"/>
    <property type="match status" value="1"/>
</dbReference>
<dbReference type="GO" id="GO:0043409">
    <property type="term" value="P:negative regulation of MAPK cascade"/>
    <property type="evidence" value="ECO:0007669"/>
    <property type="project" value="TreeGrafter"/>
</dbReference>
<evidence type="ECO:0000256" key="3">
    <source>
        <dbReference type="ARBA" id="ARBA00022801"/>
    </source>
</evidence>
<evidence type="ECO:0000256" key="5">
    <source>
        <dbReference type="SAM" id="MobiDB-lite"/>
    </source>
</evidence>
<evidence type="ECO:0000256" key="1">
    <source>
        <dbReference type="ARBA" id="ARBA00008601"/>
    </source>
</evidence>
<dbReference type="GO" id="GO:0033550">
    <property type="term" value="F:MAP kinase tyrosine phosphatase activity"/>
    <property type="evidence" value="ECO:0007669"/>
    <property type="project" value="TreeGrafter"/>
</dbReference>
<protein>
    <recommendedName>
        <fullName evidence="2">protein-tyrosine-phosphatase</fullName>
        <ecNumber evidence="2">3.1.3.48</ecNumber>
    </recommendedName>
</protein>
<dbReference type="OrthoDB" id="165342at2759"/>
<evidence type="ECO:0000256" key="2">
    <source>
        <dbReference type="ARBA" id="ARBA00013064"/>
    </source>
</evidence>
<evidence type="ECO:0000313" key="8">
    <source>
        <dbReference type="EMBL" id="EWM27340.1"/>
    </source>
</evidence>
<evidence type="ECO:0000313" key="9">
    <source>
        <dbReference type="Proteomes" id="UP000019335"/>
    </source>
</evidence>
<feature type="compositionally biased region" description="Polar residues" evidence="5">
    <location>
        <begin position="63"/>
        <end position="77"/>
    </location>
</feature>
<dbReference type="GO" id="GO:0008330">
    <property type="term" value="F:protein tyrosine/threonine phosphatase activity"/>
    <property type="evidence" value="ECO:0007669"/>
    <property type="project" value="TreeGrafter"/>
</dbReference>
<gene>
    <name evidence="8" type="ORF">Naga_100226g13</name>
</gene>
<dbReference type="InterPro" id="IPR016130">
    <property type="entry name" value="Tyr_Pase_AS"/>
</dbReference>
<accession>W7TJS4</accession>
<dbReference type="EMBL" id="AZIL01000492">
    <property type="protein sequence ID" value="EWM27340.1"/>
    <property type="molecule type" value="Genomic_DNA"/>
</dbReference>
<dbReference type="GO" id="GO:0005737">
    <property type="term" value="C:cytoplasm"/>
    <property type="evidence" value="ECO:0007669"/>
    <property type="project" value="TreeGrafter"/>
</dbReference>
<dbReference type="PROSITE" id="PS00383">
    <property type="entry name" value="TYR_PHOSPHATASE_1"/>
    <property type="match status" value="1"/>
</dbReference>
<proteinExistence type="inferred from homology"/>
<feature type="domain" description="Tyrosine specific protein phosphatases" evidence="7">
    <location>
        <begin position="263"/>
        <end position="321"/>
    </location>
</feature>
<dbReference type="EC" id="3.1.3.48" evidence="2"/>
<dbReference type="PROSITE" id="PS50056">
    <property type="entry name" value="TYR_PHOSPHATASE_2"/>
    <property type="match status" value="1"/>
</dbReference>
<comment type="similarity">
    <text evidence="1">Belongs to the protein-tyrosine phosphatase family. Non-receptor class dual specificity subfamily.</text>
</comment>
<dbReference type="AlphaFoldDB" id="W7TJS4"/>
<feature type="compositionally biased region" description="Polar residues" evidence="5">
    <location>
        <begin position="37"/>
        <end position="56"/>
    </location>
</feature>
<evidence type="ECO:0000256" key="4">
    <source>
        <dbReference type="ARBA" id="ARBA00022912"/>
    </source>
</evidence>
<dbReference type="InterPro" id="IPR029021">
    <property type="entry name" value="Prot-tyrosine_phosphatase-like"/>
</dbReference>
<dbReference type="PANTHER" id="PTHR10159">
    <property type="entry name" value="DUAL SPECIFICITY PROTEIN PHOSPHATASE"/>
    <property type="match status" value="1"/>
</dbReference>
<feature type="compositionally biased region" description="Basic and acidic residues" evidence="5">
    <location>
        <begin position="15"/>
        <end position="31"/>
    </location>
</feature>
<dbReference type="PROSITE" id="PS50054">
    <property type="entry name" value="TYR_PHOSPHATASE_DUAL"/>
    <property type="match status" value="1"/>
</dbReference>
<feature type="domain" description="Tyrosine-protein phosphatase" evidence="6">
    <location>
        <begin position="202"/>
        <end position="343"/>
    </location>
</feature>
<name>W7TJS4_9STRA</name>
<dbReference type="SMART" id="SM00195">
    <property type="entry name" value="DSPc"/>
    <property type="match status" value="1"/>
</dbReference>
<evidence type="ECO:0000259" key="7">
    <source>
        <dbReference type="PROSITE" id="PS50056"/>
    </source>
</evidence>
<keyword evidence="3" id="KW-0378">Hydrolase</keyword>
<reference evidence="8 9" key="1">
    <citation type="journal article" date="2014" name="Mol. Plant">
        <title>Chromosome Scale Genome Assembly and Transcriptome Profiling of Nannochloropsis gaditana in Nitrogen Depletion.</title>
        <authorList>
            <person name="Corteggiani Carpinelli E."/>
            <person name="Telatin A."/>
            <person name="Vitulo N."/>
            <person name="Forcato C."/>
            <person name="D'Angelo M."/>
            <person name="Schiavon R."/>
            <person name="Vezzi A."/>
            <person name="Giacometti G.M."/>
            <person name="Morosinotto T."/>
            <person name="Valle G."/>
        </authorList>
    </citation>
    <scope>NUCLEOTIDE SEQUENCE [LARGE SCALE GENOMIC DNA]</scope>
    <source>
        <strain evidence="8 9">B-31</strain>
    </source>
</reference>
<sequence length="368" mass="39450">MGCVQSKSSLFIGPHADEDSLPKPGKERMMEGEAPSSAFTGNAQSELPCQAENNSVHQREGNSRSLPTTWSTSSPRASTPGDCLLSPRLAAVAEHAAASVDPGPHKESHVHGKVVKKRTLPVPFSAKGWLAFPAQAPINSGPRRPATNPTPTSNHDVLLNASLTQSQGIVVALTKTTGGESGISARGRRPRPLAIPTDSHFHLSTILGHLLIGGDEVSDNLTVMRQLNIKSVVNTTTEGDDSMGELCYLKLNWRDDIAQPILPDLPRAFAAIDAAKAQGGLCLVHCKKGMSRSGAVVVAYLMYSNKDMSLLEALTYARSRRAIIAPNMGFMGQLVEWEREHRGGKVSLDLSKYEENRFGDTAMLLCGA</sequence>
<evidence type="ECO:0000259" key="6">
    <source>
        <dbReference type="PROSITE" id="PS50054"/>
    </source>
</evidence>
<dbReference type="Proteomes" id="UP000019335">
    <property type="component" value="Chromosome 7"/>
</dbReference>
<keyword evidence="9" id="KW-1185">Reference proteome</keyword>
<dbReference type="PANTHER" id="PTHR10159:SF519">
    <property type="entry name" value="DUAL SPECIFICITY PROTEIN PHOSPHATASE MPK3"/>
    <property type="match status" value="1"/>
</dbReference>
<feature type="region of interest" description="Disordered" evidence="5">
    <location>
        <begin position="1"/>
        <end position="80"/>
    </location>
</feature>
<keyword evidence="4" id="KW-0904">Protein phosphatase</keyword>
<dbReference type="InterPro" id="IPR000387">
    <property type="entry name" value="Tyr_Pase_dom"/>
</dbReference>
<dbReference type="Gene3D" id="3.90.190.10">
    <property type="entry name" value="Protein tyrosine phosphatase superfamily"/>
    <property type="match status" value="1"/>
</dbReference>
<dbReference type="InterPro" id="IPR000340">
    <property type="entry name" value="Dual-sp_phosphatase_cat-dom"/>
</dbReference>
<dbReference type="SUPFAM" id="SSF52799">
    <property type="entry name" value="(Phosphotyrosine protein) phosphatases II"/>
    <property type="match status" value="1"/>
</dbReference>
<organism evidence="8 9">
    <name type="scientific">Nannochloropsis gaditana</name>
    <dbReference type="NCBI Taxonomy" id="72520"/>
    <lineage>
        <taxon>Eukaryota</taxon>
        <taxon>Sar</taxon>
        <taxon>Stramenopiles</taxon>
        <taxon>Ochrophyta</taxon>
        <taxon>Eustigmatophyceae</taxon>
        <taxon>Eustigmatales</taxon>
        <taxon>Monodopsidaceae</taxon>
        <taxon>Nannochloropsis</taxon>
    </lineage>
</organism>